<keyword evidence="2" id="KW-1185">Reference proteome</keyword>
<organism evidence="1 2">
    <name type="scientific">Nonomuraea monospora</name>
    <dbReference type="NCBI Taxonomy" id="568818"/>
    <lineage>
        <taxon>Bacteria</taxon>
        <taxon>Bacillati</taxon>
        <taxon>Actinomycetota</taxon>
        <taxon>Actinomycetes</taxon>
        <taxon>Streptosporangiales</taxon>
        <taxon>Streptosporangiaceae</taxon>
        <taxon>Nonomuraea</taxon>
    </lineage>
</organism>
<reference evidence="2" key="1">
    <citation type="journal article" date="2019" name="Int. J. Syst. Evol. Microbiol.">
        <title>The Global Catalogue of Microorganisms (GCM) 10K type strain sequencing project: providing services to taxonomists for standard genome sequencing and annotation.</title>
        <authorList>
            <consortium name="The Broad Institute Genomics Platform"/>
            <consortium name="The Broad Institute Genome Sequencing Center for Infectious Disease"/>
            <person name="Wu L."/>
            <person name="Ma J."/>
        </authorList>
    </citation>
    <scope>NUCLEOTIDE SEQUENCE [LARGE SCALE GENOMIC DNA]</scope>
    <source>
        <strain evidence="2">JCM 16114</strain>
    </source>
</reference>
<dbReference type="Gene3D" id="2.40.400.10">
    <property type="entry name" value="Acetoacetate decarboxylase-like"/>
    <property type="match status" value="1"/>
</dbReference>
<protein>
    <submittedName>
        <fullName evidence="1">Acetoacetate decarboxylase</fullName>
    </submittedName>
</protein>
<sequence length="246" mass="27162">MSAPTAITIPDWSTPLYHPAPHHFRDCTRVMLLCGVDEGVTRRLLPEPLEPIGDFVVVSWLLIGDVDGYQGSHNVAFNVPCRFEEHVGKFCSLEYIDIDMGLAAGREMWPWPKKGGEFTWEQTPGGLSLACRRHGDVLVRSEITVTGEPAGAWPAELNVPDMGQCNLQVRLLARDHASEPEIAQVIRVDYPNSVLHASVRAEGTLTLTDGPRDPFGPLGDIRVLAARLDTQEFDFDLGQVVGSRRI</sequence>
<evidence type="ECO:0000313" key="1">
    <source>
        <dbReference type="EMBL" id="GAA2212565.1"/>
    </source>
</evidence>
<dbReference type="SUPFAM" id="SSF160104">
    <property type="entry name" value="Acetoacetate decarboxylase-like"/>
    <property type="match status" value="1"/>
</dbReference>
<dbReference type="Proteomes" id="UP001499843">
    <property type="component" value="Unassembled WGS sequence"/>
</dbReference>
<comment type="caution">
    <text evidence="1">The sequence shown here is derived from an EMBL/GenBank/DDBJ whole genome shotgun (WGS) entry which is preliminary data.</text>
</comment>
<dbReference type="InterPro" id="IPR023375">
    <property type="entry name" value="ADC_dom_sf"/>
</dbReference>
<accession>A0ABP5PLI3</accession>
<proteinExistence type="predicted"/>
<dbReference type="EMBL" id="BAAAQX010000027">
    <property type="protein sequence ID" value="GAA2212565.1"/>
    <property type="molecule type" value="Genomic_DNA"/>
</dbReference>
<evidence type="ECO:0000313" key="2">
    <source>
        <dbReference type="Proteomes" id="UP001499843"/>
    </source>
</evidence>
<dbReference type="InterPro" id="IPR010451">
    <property type="entry name" value="Acetoacetate_decarboxylase"/>
</dbReference>
<gene>
    <name evidence="1" type="ORF">GCM10009850_080270</name>
</gene>
<dbReference type="Pfam" id="PF06314">
    <property type="entry name" value="ADC"/>
    <property type="match status" value="1"/>
</dbReference>
<name>A0ABP5PLI3_9ACTN</name>
<dbReference type="RefSeq" id="WP_344487193.1">
    <property type="nucleotide sequence ID" value="NZ_BAAAQX010000027.1"/>
</dbReference>